<comment type="similarity">
    <text evidence="1">Belongs to the peptidase S66 family.</text>
</comment>
<feature type="active site" description="Nucleophile" evidence="6">
    <location>
        <position position="116"/>
    </location>
</feature>
<dbReference type="EMBL" id="BOOO01000033">
    <property type="protein sequence ID" value="GII32102.1"/>
    <property type="molecule type" value="Genomic_DNA"/>
</dbReference>
<keyword evidence="10" id="KW-1185">Reference proteome</keyword>
<dbReference type="Proteomes" id="UP000650628">
    <property type="component" value="Unassembled WGS sequence"/>
</dbReference>
<evidence type="ECO:0000313" key="10">
    <source>
        <dbReference type="Proteomes" id="UP000650628"/>
    </source>
</evidence>
<dbReference type="InterPro" id="IPR040921">
    <property type="entry name" value="Peptidase_S66C"/>
</dbReference>
<dbReference type="Pfam" id="PF02016">
    <property type="entry name" value="Peptidase_S66"/>
    <property type="match status" value="1"/>
</dbReference>
<dbReference type="GO" id="GO:0008236">
    <property type="term" value="F:serine-type peptidase activity"/>
    <property type="evidence" value="ECO:0007669"/>
    <property type="project" value="UniProtKB-KW"/>
</dbReference>
<dbReference type="SUPFAM" id="SSF141986">
    <property type="entry name" value="LD-carboxypeptidase A C-terminal domain-like"/>
    <property type="match status" value="1"/>
</dbReference>
<gene>
    <name evidence="9" type="ORF">Pmi06nite_55440</name>
</gene>
<dbReference type="GO" id="GO:0006508">
    <property type="term" value="P:proteolysis"/>
    <property type="evidence" value="ECO:0007669"/>
    <property type="project" value="UniProtKB-KW"/>
</dbReference>
<dbReference type="GO" id="GO:0004180">
    <property type="term" value="F:carboxypeptidase activity"/>
    <property type="evidence" value="ECO:0007669"/>
    <property type="project" value="UniProtKB-KW"/>
</dbReference>
<keyword evidence="2 9" id="KW-0121">Carboxypeptidase</keyword>
<protein>
    <submittedName>
        <fullName evidence="9">Putative carboxypeptidase</fullName>
    </submittedName>
</protein>
<dbReference type="AlphaFoldDB" id="A0A8J3TTY0"/>
<dbReference type="InterPro" id="IPR027461">
    <property type="entry name" value="Carboxypeptidase_A_C_sf"/>
</dbReference>
<dbReference type="Pfam" id="PF17676">
    <property type="entry name" value="Peptidase_S66C"/>
    <property type="match status" value="1"/>
</dbReference>
<evidence type="ECO:0000256" key="5">
    <source>
        <dbReference type="ARBA" id="ARBA00022825"/>
    </source>
</evidence>
<evidence type="ECO:0000259" key="7">
    <source>
        <dbReference type="Pfam" id="PF02016"/>
    </source>
</evidence>
<feature type="active site" description="Charge relay system" evidence="6">
    <location>
        <position position="215"/>
    </location>
</feature>
<dbReference type="CDD" id="cd07025">
    <property type="entry name" value="Peptidase_S66"/>
    <property type="match status" value="1"/>
</dbReference>
<feature type="domain" description="LD-carboxypeptidase C-terminal" evidence="8">
    <location>
        <begin position="186"/>
        <end position="286"/>
    </location>
</feature>
<reference evidence="9 10" key="1">
    <citation type="submission" date="2021-01" db="EMBL/GenBank/DDBJ databases">
        <title>Whole genome shotgun sequence of Planotetraspora mira NBRC 15435.</title>
        <authorList>
            <person name="Komaki H."/>
            <person name="Tamura T."/>
        </authorList>
    </citation>
    <scope>NUCLEOTIDE SEQUENCE [LARGE SCALE GENOMIC DNA]</scope>
    <source>
        <strain evidence="9 10">NBRC 15435</strain>
    </source>
</reference>
<evidence type="ECO:0000313" key="9">
    <source>
        <dbReference type="EMBL" id="GII32102.1"/>
    </source>
</evidence>
<dbReference type="Gene3D" id="3.50.30.60">
    <property type="entry name" value="LD-carboxypeptidase A C-terminal domain-like"/>
    <property type="match status" value="1"/>
</dbReference>
<evidence type="ECO:0000259" key="8">
    <source>
        <dbReference type="Pfam" id="PF17676"/>
    </source>
</evidence>
<sequence>MTGVPVVSPPRRLRRGDRVVLVAPSGPVDPVRLARGKQVLLDLGLEVGASHRLLDRQGYLAGSDSARAAELQEAWCDPGVAAVICARGGYGATRLLDLLDWDAMGEAEPKILLGSSDITALHRAFAHRLGVSTLFGPMPASATMADEAGPEPMTLAHLKGTLFEGGTSGPVTGTASIGTEGSVTAPVTGGNLTLLAALAGTPYAMRAEGRIVLLEDVSEEPYRIDRMLTQLLQAGCLDGALGFVLGSWVDCGDPLPVLTERLASLGVPIIAGLPIGHGSPQFGVWLETDGVIDTKSCSLTGMFRYPDRAP</sequence>
<dbReference type="PANTHER" id="PTHR30237:SF2">
    <property type="entry name" value="MUREIN TETRAPEPTIDE CARBOXYPEPTIDASE"/>
    <property type="match status" value="1"/>
</dbReference>
<comment type="caution">
    <text evidence="9">The sequence shown here is derived from an EMBL/GenBank/DDBJ whole genome shotgun (WGS) entry which is preliminary data.</text>
</comment>
<dbReference type="Gene3D" id="3.40.50.10740">
    <property type="entry name" value="Class I glutamine amidotransferase-like"/>
    <property type="match status" value="1"/>
</dbReference>
<proteinExistence type="inferred from homology"/>
<accession>A0A8J3TTY0</accession>
<keyword evidence="3" id="KW-0645">Protease</keyword>
<dbReference type="PIRSF" id="PIRSF028757">
    <property type="entry name" value="LD-carboxypeptidase"/>
    <property type="match status" value="1"/>
</dbReference>
<evidence type="ECO:0000256" key="6">
    <source>
        <dbReference type="PIRSR" id="PIRSR028757-1"/>
    </source>
</evidence>
<dbReference type="PANTHER" id="PTHR30237">
    <property type="entry name" value="MURAMOYLTETRAPEPTIDE CARBOXYPEPTIDASE"/>
    <property type="match status" value="1"/>
</dbReference>
<evidence type="ECO:0000256" key="1">
    <source>
        <dbReference type="ARBA" id="ARBA00010233"/>
    </source>
</evidence>
<evidence type="ECO:0000256" key="2">
    <source>
        <dbReference type="ARBA" id="ARBA00022645"/>
    </source>
</evidence>
<evidence type="ECO:0000256" key="4">
    <source>
        <dbReference type="ARBA" id="ARBA00022801"/>
    </source>
</evidence>
<keyword evidence="4" id="KW-0378">Hydrolase</keyword>
<dbReference type="InterPro" id="IPR003507">
    <property type="entry name" value="S66_fam"/>
</dbReference>
<feature type="active site" description="Charge relay system" evidence="6">
    <location>
        <position position="277"/>
    </location>
</feature>
<dbReference type="InterPro" id="IPR027478">
    <property type="entry name" value="LdcA_N"/>
</dbReference>
<dbReference type="InterPro" id="IPR029062">
    <property type="entry name" value="Class_I_gatase-like"/>
</dbReference>
<dbReference type="SUPFAM" id="SSF52317">
    <property type="entry name" value="Class I glutamine amidotransferase-like"/>
    <property type="match status" value="1"/>
</dbReference>
<dbReference type="InterPro" id="IPR040449">
    <property type="entry name" value="Peptidase_S66_N"/>
</dbReference>
<organism evidence="9 10">
    <name type="scientific">Planotetraspora mira</name>
    <dbReference type="NCBI Taxonomy" id="58121"/>
    <lineage>
        <taxon>Bacteria</taxon>
        <taxon>Bacillati</taxon>
        <taxon>Actinomycetota</taxon>
        <taxon>Actinomycetes</taxon>
        <taxon>Streptosporangiales</taxon>
        <taxon>Streptosporangiaceae</taxon>
        <taxon>Planotetraspora</taxon>
    </lineage>
</organism>
<evidence type="ECO:0000256" key="3">
    <source>
        <dbReference type="ARBA" id="ARBA00022670"/>
    </source>
</evidence>
<feature type="domain" description="LD-carboxypeptidase N-terminal" evidence="7">
    <location>
        <begin position="19"/>
        <end position="136"/>
    </location>
</feature>
<keyword evidence="5" id="KW-0720">Serine protease</keyword>
<name>A0A8J3TTY0_9ACTN</name>